<keyword evidence="4" id="KW-0812">Transmembrane</keyword>
<dbReference type="HOGENOM" id="CLU_823550_0_0_5"/>
<dbReference type="PANTHER" id="PTHR43280">
    <property type="entry name" value="ARAC-FAMILY TRANSCRIPTIONAL REGULATOR"/>
    <property type="match status" value="1"/>
</dbReference>
<feature type="domain" description="HTH araC/xylS-type" evidence="5">
    <location>
        <begin position="237"/>
        <end position="342"/>
    </location>
</feature>
<dbReference type="InterPro" id="IPR018060">
    <property type="entry name" value="HTH_AraC"/>
</dbReference>
<dbReference type="AlphaFoldDB" id="K0PXH8"/>
<dbReference type="Pfam" id="PF12833">
    <property type="entry name" value="HTH_18"/>
    <property type="match status" value="1"/>
</dbReference>
<dbReference type="EMBL" id="CANI01000023">
    <property type="protein sequence ID" value="CCM76360.1"/>
    <property type="molecule type" value="Genomic_DNA"/>
</dbReference>
<feature type="transmembrane region" description="Helical" evidence="4">
    <location>
        <begin position="99"/>
        <end position="118"/>
    </location>
</feature>
<feature type="transmembrane region" description="Helical" evidence="4">
    <location>
        <begin position="188"/>
        <end position="210"/>
    </location>
</feature>
<keyword evidence="2" id="KW-0238">DNA-binding</keyword>
<evidence type="ECO:0000256" key="3">
    <source>
        <dbReference type="ARBA" id="ARBA00023163"/>
    </source>
</evidence>
<dbReference type="GO" id="GO:0003700">
    <property type="term" value="F:DNA-binding transcription factor activity"/>
    <property type="evidence" value="ECO:0007669"/>
    <property type="project" value="InterPro"/>
</dbReference>
<organism evidence="6 7">
    <name type="scientific">Rhizobium mesoamericanum STM3625</name>
    <dbReference type="NCBI Taxonomy" id="1211777"/>
    <lineage>
        <taxon>Bacteria</taxon>
        <taxon>Pseudomonadati</taxon>
        <taxon>Pseudomonadota</taxon>
        <taxon>Alphaproteobacteria</taxon>
        <taxon>Hyphomicrobiales</taxon>
        <taxon>Rhizobiaceae</taxon>
        <taxon>Rhizobium/Agrobacterium group</taxon>
        <taxon>Rhizobium</taxon>
    </lineage>
</organism>
<evidence type="ECO:0000313" key="7">
    <source>
        <dbReference type="Proteomes" id="UP000009319"/>
    </source>
</evidence>
<feature type="transmembrane region" description="Helical" evidence="4">
    <location>
        <begin position="42"/>
        <end position="63"/>
    </location>
</feature>
<dbReference type="GO" id="GO:0043565">
    <property type="term" value="F:sequence-specific DNA binding"/>
    <property type="evidence" value="ECO:0007669"/>
    <property type="project" value="InterPro"/>
</dbReference>
<evidence type="ECO:0000256" key="4">
    <source>
        <dbReference type="SAM" id="Phobius"/>
    </source>
</evidence>
<keyword evidence="7" id="KW-1185">Reference proteome</keyword>
<dbReference type="SUPFAM" id="SSF46689">
    <property type="entry name" value="Homeodomain-like"/>
    <property type="match status" value="1"/>
</dbReference>
<sequence>MCLTELTIMIFVPLPFVVALLLFILFVRMVRQNDWTEQAKRPFLLLIGAYTLQSIIIGVRWGYDVVGILPVQPVVASMIAALAWISFRNLAAERQTSLLRFWPHILPSALIVALLIFWRDPVGPVVTATFLAYGTTLLWLARNGPDALVSSRLDGALLSYRSLVITGLALIASSAADIAISLDLEQSGGIHAGAIVAIGNVITLLVLGTAASIASASQSLAATANEPSAPAKSQEDDAIARALESLMLSRQIYRDPELNLGRIARKMNLPARRVSIAVNRVHGVSVSQYVNDFRIRAACESLVATDEPITRLMFDCGFISKSNFNREFLRVAGTNPTEFRRRSRHKPETACDLRPTLFVSR</sequence>
<dbReference type="STRING" id="1211777.BN77_0153"/>
<accession>K0PXH8</accession>
<dbReference type="InterPro" id="IPR009057">
    <property type="entry name" value="Homeodomain-like_sf"/>
</dbReference>
<dbReference type="eggNOG" id="COG2207">
    <property type="taxonomic scope" value="Bacteria"/>
</dbReference>
<comment type="caution">
    <text evidence="6">The sequence shown here is derived from an EMBL/GenBank/DDBJ whole genome shotgun (WGS) entry which is preliminary data.</text>
</comment>
<keyword evidence="4" id="KW-1133">Transmembrane helix</keyword>
<feature type="transmembrane region" description="Helical" evidence="4">
    <location>
        <begin position="162"/>
        <end position="182"/>
    </location>
</feature>
<evidence type="ECO:0000259" key="5">
    <source>
        <dbReference type="PROSITE" id="PS01124"/>
    </source>
</evidence>
<keyword evidence="1" id="KW-0805">Transcription regulation</keyword>
<protein>
    <submittedName>
        <fullName evidence="6">Transcriptional regulator AraC family</fullName>
    </submittedName>
</protein>
<keyword evidence="4" id="KW-0472">Membrane</keyword>
<feature type="transmembrane region" description="Helical" evidence="4">
    <location>
        <begin position="124"/>
        <end position="141"/>
    </location>
</feature>
<evidence type="ECO:0000256" key="2">
    <source>
        <dbReference type="ARBA" id="ARBA00023125"/>
    </source>
</evidence>
<gene>
    <name evidence="6" type="ORF">BN77_0153</name>
</gene>
<reference evidence="6 7" key="1">
    <citation type="journal article" date="2013" name="Genome Announc.">
        <title>Draft Genome Sequence of Rhizobium mesoamericanum STM3625, a Nitrogen-Fixing Symbiont of Mimosa pudica Isolated in French Guiana (South America).</title>
        <authorList>
            <person name="Moulin L."/>
            <person name="Mornico D."/>
            <person name="Melkonian R."/>
            <person name="Klonowska A."/>
        </authorList>
    </citation>
    <scope>NUCLEOTIDE SEQUENCE [LARGE SCALE GENOMIC DNA]</scope>
    <source>
        <strain evidence="6 7">STM3625</strain>
    </source>
</reference>
<dbReference type="RefSeq" id="WP_007527452.1">
    <property type="nucleotide sequence ID" value="NZ_HF536772.1"/>
</dbReference>
<evidence type="ECO:0000256" key="1">
    <source>
        <dbReference type="ARBA" id="ARBA00023015"/>
    </source>
</evidence>
<dbReference type="Gene3D" id="1.10.10.60">
    <property type="entry name" value="Homeodomain-like"/>
    <property type="match status" value="1"/>
</dbReference>
<name>K0PXH8_9HYPH</name>
<keyword evidence="3" id="KW-0804">Transcription</keyword>
<feature type="transmembrane region" description="Helical" evidence="4">
    <location>
        <begin position="6"/>
        <end position="30"/>
    </location>
</feature>
<feature type="transmembrane region" description="Helical" evidence="4">
    <location>
        <begin position="69"/>
        <end position="87"/>
    </location>
</feature>
<evidence type="ECO:0000313" key="6">
    <source>
        <dbReference type="EMBL" id="CCM76360.1"/>
    </source>
</evidence>
<dbReference type="PROSITE" id="PS01124">
    <property type="entry name" value="HTH_ARAC_FAMILY_2"/>
    <property type="match status" value="1"/>
</dbReference>
<dbReference type="SMART" id="SM00342">
    <property type="entry name" value="HTH_ARAC"/>
    <property type="match status" value="1"/>
</dbReference>
<dbReference type="PANTHER" id="PTHR43280:SF29">
    <property type="entry name" value="ARAC-FAMILY TRANSCRIPTIONAL REGULATOR"/>
    <property type="match status" value="1"/>
</dbReference>
<dbReference type="Proteomes" id="UP000009319">
    <property type="component" value="Unassembled WGS sequence"/>
</dbReference>
<proteinExistence type="predicted"/>